<dbReference type="RefSeq" id="WP_068769539.1">
    <property type="nucleotide sequence ID" value="NZ_CP109796.1"/>
</dbReference>
<evidence type="ECO:0000313" key="1">
    <source>
        <dbReference type="EMBL" id="OAM90609.1"/>
    </source>
</evidence>
<accession>A0A178IN41</accession>
<reference evidence="1 2" key="1">
    <citation type="submission" date="2016-01" db="EMBL/GenBank/DDBJ databases">
        <title>High potential of lignocellulose degradation of a new Verrucomicrobia species.</title>
        <authorList>
            <person name="Wang Y."/>
            <person name="Shi Y."/>
            <person name="Qiu Z."/>
            <person name="Liu S."/>
            <person name="Yang H."/>
        </authorList>
    </citation>
    <scope>NUCLEOTIDE SEQUENCE [LARGE SCALE GENOMIC DNA]</scope>
    <source>
        <strain evidence="1 2">TSB47</strain>
    </source>
</reference>
<comment type="caution">
    <text evidence="1">The sequence shown here is derived from an EMBL/GenBank/DDBJ whole genome shotgun (WGS) entry which is preliminary data.</text>
</comment>
<evidence type="ECO:0000313" key="2">
    <source>
        <dbReference type="Proteomes" id="UP000078486"/>
    </source>
</evidence>
<protein>
    <submittedName>
        <fullName evidence="1">Uncharacterized protein</fullName>
    </submittedName>
</protein>
<keyword evidence="2" id="KW-1185">Reference proteome</keyword>
<organism evidence="1 2">
    <name type="scientific">Termitidicoccus mucosus</name>
    <dbReference type="NCBI Taxonomy" id="1184151"/>
    <lineage>
        <taxon>Bacteria</taxon>
        <taxon>Pseudomonadati</taxon>
        <taxon>Verrucomicrobiota</taxon>
        <taxon>Opitutia</taxon>
        <taxon>Opitutales</taxon>
        <taxon>Opitutaceae</taxon>
        <taxon>Termitidicoccus</taxon>
    </lineage>
</organism>
<sequence length="261" mass="28431">MAIKLPPKLPAPYALNDWLALGYDKDPKFTKNHKQLGKVLIALKKTRPPTAEAFQEFTECTAYAIKRIRKLLKAPELPEAVLEFCQPFLKILLKWQKGAVKAQDIIMEADEENAAETAAMEKGFSQAARQAESCMSGYIKLAGAVQKRRKELDTLGKVIKSGASSAKIDALIKGLRGGALVKSLEVDYGKCANLQKALPDDKALRIARQSVDPGKNAGLAKQIQAVSVAVAGIDKIARQIEKSLAECGRTVEAILKAYDSR</sequence>
<proteinExistence type="predicted"/>
<name>A0A178IN41_9BACT</name>
<dbReference type="AlphaFoldDB" id="A0A178IN41"/>
<gene>
    <name evidence="1" type="ORF">AW736_07400</name>
</gene>
<dbReference type="Proteomes" id="UP000078486">
    <property type="component" value="Unassembled WGS sequence"/>
</dbReference>
<dbReference type="OrthoDB" id="9911214at2"/>
<dbReference type="EMBL" id="LRRQ01000054">
    <property type="protein sequence ID" value="OAM90609.1"/>
    <property type="molecule type" value="Genomic_DNA"/>
</dbReference>